<reference evidence="2" key="3">
    <citation type="submission" date="2025-09" db="UniProtKB">
        <authorList>
            <consortium name="Ensembl"/>
        </authorList>
    </citation>
    <scope>IDENTIFICATION</scope>
</reference>
<accession>A0A671YTV8</accession>
<dbReference type="InParanoid" id="A0A671YTV8"/>
<protein>
    <recommendedName>
        <fullName evidence="1">Tc1-like transposase DDE domain-containing protein</fullName>
    </recommendedName>
</protein>
<dbReference type="OMA" id="AVCWFQT"/>
<dbReference type="InterPro" id="IPR038717">
    <property type="entry name" value="Tc1-like_DDE_dom"/>
</dbReference>
<dbReference type="Proteomes" id="UP000472265">
    <property type="component" value="Chromosome 5"/>
</dbReference>
<dbReference type="Pfam" id="PF13358">
    <property type="entry name" value="DDE_3"/>
    <property type="match status" value="1"/>
</dbReference>
<keyword evidence="3" id="KW-1185">Reference proteome</keyword>
<dbReference type="GeneTree" id="ENSGT01030000234970"/>
<reference evidence="2" key="2">
    <citation type="submission" date="2025-08" db="UniProtKB">
        <authorList>
            <consortium name="Ensembl"/>
        </authorList>
    </citation>
    <scope>IDENTIFICATION</scope>
</reference>
<reference evidence="2" key="1">
    <citation type="submission" date="2021-04" db="EMBL/GenBank/DDBJ databases">
        <authorList>
            <consortium name="Wellcome Sanger Institute Data Sharing"/>
        </authorList>
    </citation>
    <scope>NUCLEOTIDE SEQUENCE [LARGE SCALE GENOMIC DNA]</scope>
</reference>
<organism evidence="2 3">
    <name type="scientific">Sparus aurata</name>
    <name type="common">Gilthead sea bream</name>
    <dbReference type="NCBI Taxonomy" id="8175"/>
    <lineage>
        <taxon>Eukaryota</taxon>
        <taxon>Metazoa</taxon>
        <taxon>Chordata</taxon>
        <taxon>Craniata</taxon>
        <taxon>Vertebrata</taxon>
        <taxon>Euteleostomi</taxon>
        <taxon>Actinopterygii</taxon>
        <taxon>Neopterygii</taxon>
        <taxon>Teleostei</taxon>
        <taxon>Neoteleostei</taxon>
        <taxon>Acanthomorphata</taxon>
        <taxon>Eupercaria</taxon>
        <taxon>Spariformes</taxon>
        <taxon>Sparidae</taxon>
        <taxon>Sparus</taxon>
    </lineage>
</organism>
<evidence type="ECO:0000313" key="2">
    <source>
        <dbReference type="Ensembl" id="ENSSAUP00010066268.1"/>
    </source>
</evidence>
<evidence type="ECO:0000259" key="1">
    <source>
        <dbReference type="Pfam" id="PF13358"/>
    </source>
</evidence>
<dbReference type="Ensembl" id="ENSSAUT00010069402.1">
    <property type="protein sequence ID" value="ENSSAUP00010066268.1"/>
    <property type="gene ID" value="ENSSAUG00010026451.1"/>
</dbReference>
<sequence>LKFRPNRKNNSPKHSKRAASWLQTNKINVIEWPAQSPHHNPIENLWGDIKNAFSEAKPRNAEELWNVVQLSQAGIPVHRCQKWVNPKQHRCEAVLTNGGYTTKY</sequence>
<dbReference type="GO" id="GO:0003676">
    <property type="term" value="F:nucleic acid binding"/>
    <property type="evidence" value="ECO:0007669"/>
    <property type="project" value="InterPro"/>
</dbReference>
<proteinExistence type="predicted"/>
<evidence type="ECO:0000313" key="3">
    <source>
        <dbReference type="Proteomes" id="UP000472265"/>
    </source>
</evidence>
<feature type="domain" description="Tc1-like transposase DDE" evidence="1">
    <location>
        <begin position="14"/>
        <end position="64"/>
    </location>
</feature>
<name>A0A671YTV8_SPAAU</name>
<dbReference type="InterPro" id="IPR036397">
    <property type="entry name" value="RNaseH_sf"/>
</dbReference>
<dbReference type="AlphaFoldDB" id="A0A671YTV8"/>
<dbReference type="Gene3D" id="3.30.420.10">
    <property type="entry name" value="Ribonuclease H-like superfamily/Ribonuclease H"/>
    <property type="match status" value="1"/>
</dbReference>